<name>A0A518N2T2_9GAMM</name>
<dbReference type="Proteomes" id="UP000316584">
    <property type="component" value="Chromosome"/>
</dbReference>
<dbReference type="KEGG" id="lug:FPZ22_04265"/>
<dbReference type="EMBL" id="CP042218">
    <property type="protein sequence ID" value="QDW66197.1"/>
    <property type="molecule type" value="Genomic_DNA"/>
</dbReference>
<dbReference type="OrthoDB" id="6023584at2"/>
<evidence type="ECO:0000313" key="2">
    <source>
        <dbReference type="EMBL" id="QDW66197.1"/>
    </source>
</evidence>
<accession>A0A518N2T2</accession>
<keyword evidence="1" id="KW-0732">Signal</keyword>
<keyword evidence="3" id="KW-1185">Reference proteome</keyword>
<dbReference type="RefSeq" id="WP_144890710.1">
    <property type="nucleotide sequence ID" value="NZ_CP042218.1"/>
</dbReference>
<reference evidence="2 3" key="1">
    <citation type="submission" date="2019-07" db="EMBL/GenBank/DDBJ databases">
        <title>Full genome sequence of Luteimonas sp. Gr-4.</title>
        <authorList>
            <person name="Im W.-T."/>
        </authorList>
    </citation>
    <scope>NUCLEOTIDE SEQUENCE [LARGE SCALE GENOMIC DNA]</scope>
    <source>
        <strain evidence="2 3">Gr-4</strain>
    </source>
</reference>
<gene>
    <name evidence="2" type="ORF">FPZ22_04265</name>
</gene>
<dbReference type="AlphaFoldDB" id="A0A518N2T2"/>
<proteinExistence type="predicted"/>
<organism evidence="2 3">
    <name type="scientific">Luteimonas granuli</name>
    <dbReference type="NCBI Taxonomy" id="1176533"/>
    <lineage>
        <taxon>Bacteria</taxon>
        <taxon>Pseudomonadati</taxon>
        <taxon>Pseudomonadota</taxon>
        <taxon>Gammaproteobacteria</taxon>
        <taxon>Lysobacterales</taxon>
        <taxon>Lysobacteraceae</taxon>
        <taxon>Luteimonas</taxon>
    </lineage>
</organism>
<sequence>MKATAMLATALLFAAAGAAHAQSASDCPTLPPGSALVWEKLDGKGYTFCKAIRDSDGRQVLAVMITGEAPFRPRRADRIQEGVIDGNQTWWYRSELAGTVGVEVREALLELGRHHVAHISLRGGDEEELSQAMRLAESLRFDDVRLSVN</sequence>
<evidence type="ECO:0000256" key="1">
    <source>
        <dbReference type="SAM" id="SignalP"/>
    </source>
</evidence>
<protein>
    <submittedName>
        <fullName evidence="2">Uncharacterized protein</fullName>
    </submittedName>
</protein>
<feature type="chain" id="PRO_5021849772" evidence="1">
    <location>
        <begin position="22"/>
        <end position="149"/>
    </location>
</feature>
<evidence type="ECO:0000313" key="3">
    <source>
        <dbReference type="Proteomes" id="UP000316584"/>
    </source>
</evidence>
<feature type="signal peptide" evidence="1">
    <location>
        <begin position="1"/>
        <end position="21"/>
    </location>
</feature>